<dbReference type="EMBL" id="CAXIEN010000069">
    <property type="protein sequence ID" value="CAL1273661.1"/>
    <property type="molecule type" value="Genomic_DNA"/>
</dbReference>
<protein>
    <submittedName>
        <fullName evidence="1">Uncharacterized protein</fullName>
    </submittedName>
</protein>
<comment type="caution">
    <text evidence="1">The sequence shown here is derived from an EMBL/GenBank/DDBJ whole genome shotgun (WGS) entry which is preliminary data.</text>
</comment>
<evidence type="ECO:0000313" key="1">
    <source>
        <dbReference type="EMBL" id="CAL1273661.1"/>
    </source>
</evidence>
<keyword evidence="2" id="KW-1185">Reference proteome</keyword>
<organism evidence="1 2">
    <name type="scientific">Larinioides sclopetarius</name>
    <dbReference type="NCBI Taxonomy" id="280406"/>
    <lineage>
        <taxon>Eukaryota</taxon>
        <taxon>Metazoa</taxon>
        <taxon>Ecdysozoa</taxon>
        <taxon>Arthropoda</taxon>
        <taxon>Chelicerata</taxon>
        <taxon>Arachnida</taxon>
        <taxon>Araneae</taxon>
        <taxon>Araneomorphae</taxon>
        <taxon>Entelegynae</taxon>
        <taxon>Araneoidea</taxon>
        <taxon>Araneidae</taxon>
        <taxon>Larinioides</taxon>
    </lineage>
</organism>
<name>A0AAV1ZPJ7_9ARAC</name>
<proteinExistence type="predicted"/>
<accession>A0AAV1ZPJ7</accession>
<dbReference type="Proteomes" id="UP001497382">
    <property type="component" value="Unassembled WGS sequence"/>
</dbReference>
<gene>
    <name evidence="1" type="ORF">LARSCL_LOCUS7021</name>
</gene>
<reference evidence="1 2" key="1">
    <citation type="submission" date="2024-04" db="EMBL/GenBank/DDBJ databases">
        <authorList>
            <person name="Rising A."/>
            <person name="Reimegard J."/>
            <person name="Sonavane S."/>
            <person name="Akerstrom W."/>
            <person name="Nylinder S."/>
            <person name="Hedman E."/>
            <person name="Kallberg Y."/>
        </authorList>
    </citation>
    <scope>NUCLEOTIDE SEQUENCE [LARGE SCALE GENOMIC DNA]</scope>
</reference>
<sequence length="70" mass="8153">AERLDIKETYCRFLLFKLTHALRSRIALPTVHRPTIKRTEVKTDTAAKISIKMLNVRRTGRKTAKKSNMK</sequence>
<dbReference type="AlphaFoldDB" id="A0AAV1ZPJ7"/>
<feature type="non-terminal residue" evidence="1">
    <location>
        <position position="1"/>
    </location>
</feature>
<evidence type="ECO:0000313" key="2">
    <source>
        <dbReference type="Proteomes" id="UP001497382"/>
    </source>
</evidence>